<proteinExistence type="predicted"/>
<evidence type="ECO:0000256" key="1">
    <source>
        <dbReference type="SAM" id="MobiDB-lite"/>
    </source>
</evidence>
<evidence type="ECO:0000313" key="3">
    <source>
        <dbReference type="EMBL" id="KAL3532735.1"/>
    </source>
</evidence>
<reference evidence="3 4" key="1">
    <citation type="submission" date="2024-11" db="EMBL/GenBank/DDBJ databases">
        <title>A near-complete genome assembly of Cinchona calisaya.</title>
        <authorList>
            <person name="Lian D.C."/>
            <person name="Zhao X.W."/>
            <person name="Wei L."/>
        </authorList>
    </citation>
    <scope>NUCLEOTIDE SEQUENCE [LARGE SCALE GENOMIC DNA]</scope>
    <source>
        <tissue evidence="3">Nenye</tissue>
    </source>
</reference>
<feature type="transmembrane region" description="Helical" evidence="2">
    <location>
        <begin position="15"/>
        <end position="41"/>
    </location>
</feature>
<accession>A0ABD3ANJ1</accession>
<keyword evidence="4" id="KW-1185">Reference proteome</keyword>
<evidence type="ECO:0000256" key="2">
    <source>
        <dbReference type="SAM" id="Phobius"/>
    </source>
</evidence>
<keyword evidence="2" id="KW-1133">Transmembrane helix</keyword>
<feature type="region of interest" description="Disordered" evidence="1">
    <location>
        <begin position="52"/>
        <end position="93"/>
    </location>
</feature>
<organism evidence="3 4">
    <name type="scientific">Cinchona calisaya</name>
    <dbReference type="NCBI Taxonomy" id="153742"/>
    <lineage>
        <taxon>Eukaryota</taxon>
        <taxon>Viridiplantae</taxon>
        <taxon>Streptophyta</taxon>
        <taxon>Embryophyta</taxon>
        <taxon>Tracheophyta</taxon>
        <taxon>Spermatophyta</taxon>
        <taxon>Magnoliopsida</taxon>
        <taxon>eudicotyledons</taxon>
        <taxon>Gunneridae</taxon>
        <taxon>Pentapetalae</taxon>
        <taxon>asterids</taxon>
        <taxon>lamiids</taxon>
        <taxon>Gentianales</taxon>
        <taxon>Rubiaceae</taxon>
        <taxon>Cinchonoideae</taxon>
        <taxon>Cinchoneae</taxon>
        <taxon>Cinchona</taxon>
    </lineage>
</organism>
<dbReference type="PANTHER" id="PTHR36369">
    <property type="entry name" value="TRANSMEMBRANE PROTEIN"/>
    <property type="match status" value="1"/>
</dbReference>
<sequence length="205" mass="22714">MSALDSPLEALAFDYLSFGLLTAVNNVWTWVAVLTAAVSVWKFRAWSSPRGRYTAVSSSSSSSSSPVERVPTEASTSTQVEETDARPSTAAAAAPSSSPLCLLISEGRTSGKFTFYYDREEEEDNGDVDGDDGNVEGEKEYLLIDGWEVMMRMRLGDQMGFYRYQDLTVLDGSVVRLWESRRRRSCGTVVTPLIRCGRGEDCIMW</sequence>
<dbReference type="AlphaFoldDB" id="A0ABD3ANJ1"/>
<dbReference type="PANTHER" id="PTHR36369:SF1">
    <property type="entry name" value="TRANSMEMBRANE PROTEIN"/>
    <property type="match status" value="1"/>
</dbReference>
<name>A0ABD3ANJ1_9GENT</name>
<dbReference type="EMBL" id="JBJUIK010000003">
    <property type="protein sequence ID" value="KAL3532735.1"/>
    <property type="molecule type" value="Genomic_DNA"/>
</dbReference>
<protein>
    <submittedName>
        <fullName evidence="3">Uncharacterized protein</fullName>
    </submittedName>
</protein>
<keyword evidence="2" id="KW-0812">Transmembrane</keyword>
<keyword evidence="2" id="KW-0472">Membrane</keyword>
<comment type="caution">
    <text evidence="3">The sequence shown here is derived from an EMBL/GenBank/DDBJ whole genome shotgun (WGS) entry which is preliminary data.</text>
</comment>
<evidence type="ECO:0000313" key="4">
    <source>
        <dbReference type="Proteomes" id="UP001630127"/>
    </source>
</evidence>
<gene>
    <name evidence="3" type="ORF">ACH5RR_006256</name>
</gene>
<dbReference type="Proteomes" id="UP001630127">
    <property type="component" value="Unassembled WGS sequence"/>
</dbReference>